<evidence type="ECO:0000313" key="4">
    <source>
        <dbReference type="EMBL" id="MEF3078918.1"/>
    </source>
</evidence>
<protein>
    <submittedName>
        <fullName evidence="4">LytTR family DNA-binding domain-containing protein</fullName>
    </submittedName>
</protein>
<dbReference type="PANTHER" id="PTHR37299">
    <property type="entry name" value="TRANSCRIPTIONAL REGULATOR-RELATED"/>
    <property type="match status" value="1"/>
</dbReference>
<keyword evidence="5" id="KW-1185">Reference proteome</keyword>
<dbReference type="GO" id="GO:0003677">
    <property type="term" value="F:DNA binding"/>
    <property type="evidence" value="ECO:0007669"/>
    <property type="project" value="UniProtKB-KW"/>
</dbReference>
<evidence type="ECO:0000256" key="1">
    <source>
        <dbReference type="PROSITE-ProRule" id="PRU00169"/>
    </source>
</evidence>
<gene>
    <name evidence="4" type="ORF">V1468_07880</name>
</gene>
<dbReference type="RefSeq" id="WP_331809693.1">
    <property type="nucleotide sequence ID" value="NZ_JAZHOU010000002.1"/>
</dbReference>
<comment type="caution">
    <text evidence="4">The sequence shown here is derived from an EMBL/GenBank/DDBJ whole genome shotgun (WGS) entry which is preliminary data.</text>
</comment>
<feature type="domain" description="HTH LytTR-type" evidence="3">
    <location>
        <begin position="134"/>
        <end position="202"/>
    </location>
</feature>
<reference evidence="4 5" key="1">
    <citation type="submission" date="2024-02" db="EMBL/GenBank/DDBJ databases">
        <title>Winogradskyella poriferorum JCM 12885.</title>
        <authorList>
            <person name="Zhang D.-F."/>
            <person name="Fu Z.-Y."/>
        </authorList>
    </citation>
    <scope>NUCLEOTIDE SEQUENCE [LARGE SCALE GENOMIC DNA]</scope>
    <source>
        <strain evidence="4 5">JCM 12885</strain>
    </source>
</reference>
<dbReference type="PROSITE" id="PS50110">
    <property type="entry name" value="RESPONSE_REGULATORY"/>
    <property type="match status" value="1"/>
</dbReference>
<organism evidence="4 5">
    <name type="scientific">Winogradskyella poriferorum</name>
    <dbReference type="NCBI Taxonomy" id="307627"/>
    <lineage>
        <taxon>Bacteria</taxon>
        <taxon>Pseudomonadati</taxon>
        <taxon>Bacteroidota</taxon>
        <taxon>Flavobacteriia</taxon>
        <taxon>Flavobacteriales</taxon>
        <taxon>Flavobacteriaceae</taxon>
        <taxon>Winogradskyella</taxon>
    </lineage>
</organism>
<dbReference type="SUPFAM" id="SSF52172">
    <property type="entry name" value="CheY-like"/>
    <property type="match status" value="1"/>
</dbReference>
<dbReference type="PANTHER" id="PTHR37299:SF1">
    <property type="entry name" value="STAGE 0 SPORULATION PROTEIN A HOMOLOG"/>
    <property type="match status" value="1"/>
</dbReference>
<accession>A0ABU7W4V1</accession>
<dbReference type="InterPro" id="IPR001789">
    <property type="entry name" value="Sig_transdc_resp-reg_receiver"/>
</dbReference>
<keyword evidence="1" id="KW-0597">Phosphoprotein</keyword>
<evidence type="ECO:0000313" key="5">
    <source>
        <dbReference type="Proteomes" id="UP001356704"/>
    </source>
</evidence>
<dbReference type="InterPro" id="IPR011006">
    <property type="entry name" value="CheY-like_superfamily"/>
</dbReference>
<dbReference type="Pfam" id="PF00072">
    <property type="entry name" value="Response_reg"/>
    <property type="match status" value="1"/>
</dbReference>
<name>A0ABU7W4V1_9FLAO</name>
<dbReference type="EMBL" id="JAZHOU010000002">
    <property type="protein sequence ID" value="MEF3078918.1"/>
    <property type="molecule type" value="Genomic_DNA"/>
</dbReference>
<feature type="modified residue" description="4-aspartylphosphate" evidence="1">
    <location>
        <position position="53"/>
    </location>
</feature>
<dbReference type="Proteomes" id="UP001356704">
    <property type="component" value="Unassembled WGS sequence"/>
</dbReference>
<dbReference type="SMART" id="SM00448">
    <property type="entry name" value="REC"/>
    <property type="match status" value="1"/>
</dbReference>
<evidence type="ECO:0000259" key="3">
    <source>
        <dbReference type="PROSITE" id="PS50930"/>
    </source>
</evidence>
<keyword evidence="4" id="KW-0238">DNA-binding</keyword>
<feature type="domain" description="Response regulatory" evidence="2">
    <location>
        <begin position="2"/>
        <end position="113"/>
    </location>
</feature>
<dbReference type="PROSITE" id="PS50930">
    <property type="entry name" value="HTH_LYTTR"/>
    <property type="match status" value="1"/>
</dbReference>
<dbReference type="Gene3D" id="2.40.50.1020">
    <property type="entry name" value="LytTr DNA-binding domain"/>
    <property type="match status" value="1"/>
</dbReference>
<dbReference type="InterPro" id="IPR007492">
    <property type="entry name" value="LytTR_DNA-bd_dom"/>
</dbReference>
<proteinExistence type="predicted"/>
<sequence length="235" mass="27537">MNCIVIDDEPLAREAIQDLIEGQKNLTFIGSFNNAIKAEKFMTENEVDLIFLDIEMPRINGLEFAKKISKNTMVIFTTAYKEYALESYNLDAIDYLLKPVLPARFEKAIEKAFAFYKLLKSENGIVEKLTQNFIFIKAERKYYKILFEKILYIEALKDYVIIHTFRDKVITAMNLKTIHSKLPKDIFIRVSKSYIVNESAIECFDNNTIYINENEIPIGKVYQENFYNQYLNEPL</sequence>
<dbReference type="Pfam" id="PF04397">
    <property type="entry name" value="LytTR"/>
    <property type="match status" value="1"/>
</dbReference>
<dbReference type="Gene3D" id="3.40.50.2300">
    <property type="match status" value="1"/>
</dbReference>
<dbReference type="InterPro" id="IPR046947">
    <property type="entry name" value="LytR-like"/>
</dbReference>
<evidence type="ECO:0000259" key="2">
    <source>
        <dbReference type="PROSITE" id="PS50110"/>
    </source>
</evidence>
<dbReference type="SMART" id="SM00850">
    <property type="entry name" value="LytTR"/>
    <property type="match status" value="1"/>
</dbReference>